<proteinExistence type="predicted"/>
<dbReference type="InterPro" id="IPR011009">
    <property type="entry name" value="Kinase-like_dom_sf"/>
</dbReference>
<comment type="caution">
    <text evidence="1">The sequence shown here is derived from an EMBL/GenBank/DDBJ whole genome shotgun (WGS) entry which is preliminary data.</text>
</comment>
<dbReference type="SUPFAM" id="SSF56112">
    <property type="entry name" value="Protein kinase-like (PK-like)"/>
    <property type="match status" value="1"/>
</dbReference>
<protein>
    <recommendedName>
        <fullName evidence="3">Aminoglycoside phosphotransferase domain-containing protein</fullName>
    </recommendedName>
</protein>
<accession>A0ABR0E7I0</accession>
<name>A0ABR0E7I0_ZASCE</name>
<reference evidence="1 2" key="1">
    <citation type="journal article" date="2023" name="G3 (Bethesda)">
        <title>A chromosome-level genome assembly of Zasmidium syzygii isolated from banana leaves.</title>
        <authorList>
            <person name="van Westerhoven A.C."/>
            <person name="Mehrabi R."/>
            <person name="Talebi R."/>
            <person name="Steentjes M.B.F."/>
            <person name="Corcolon B."/>
            <person name="Chong P.A."/>
            <person name="Kema G.H.J."/>
            <person name="Seidl M.F."/>
        </authorList>
    </citation>
    <scope>NUCLEOTIDE SEQUENCE [LARGE SCALE GENOMIC DNA]</scope>
    <source>
        <strain evidence="1 2">P124</strain>
    </source>
</reference>
<evidence type="ECO:0000313" key="2">
    <source>
        <dbReference type="Proteomes" id="UP001305779"/>
    </source>
</evidence>
<dbReference type="InterPro" id="IPR051678">
    <property type="entry name" value="AGP_Transferase"/>
</dbReference>
<evidence type="ECO:0000313" key="1">
    <source>
        <dbReference type="EMBL" id="KAK4497166.1"/>
    </source>
</evidence>
<gene>
    <name evidence="1" type="ORF">PRZ48_011616</name>
</gene>
<dbReference type="PANTHER" id="PTHR21310:SF59">
    <property type="entry name" value="AMINOGLYCOSIDE PHOSPHOTRANSFERASE DOMAIN-CONTAINING PROTEIN"/>
    <property type="match status" value="1"/>
</dbReference>
<dbReference type="PANTHER" id="PTHR21310">
    <property type="entry name" value="AMINOGLYCOSIDE PHOSPHOTRANSFERASE-RELATED-RELATED"/>
    <property type="match status" value="1"/>
</dbReference>
<sequence length="334" mass="37285">MTAVLEPVSPPVFRFKKMASSSRSPDRGSVQQVAVKALQTRSVKVERLDGSVFRSFRLQPQSDFFYVLRCRPSSHVRLLRHEEERLQAEAIVLQTLRGRPDLLIPRLIEYNKTTHPLGSQYLINGPFKGSILSDVEPDLSTQALASIDRSLGQYVRQLAQVTGPAFGPTRGTTPPTNPTTWSHTFTTLLESALRDGEDALISLPYDFIRSQARRHRGALDQITTPRLTILEMSADKNIVVDTDHNVVSGVLDVSTAIWGDPFLSDCFCRPSVGFAEGFGRLPRGDEGERCRQYLYVLYHSLLAVVRQCYRPSEEGDEMGARRNLTAALTRLGGI</sequence>
<dbReference type="Proteomes" id="UP001305779">
    <property type="component" value="Unassembled WGS sequence"/>
</dbReference>
<evidence type="ECO:0008006" key="3">
    <source>
        <dbReference type="Google" id="ProtNLM"/>
    </source>
</evidence>
<organism evidence="1 2">
    <name type="scientific">Zasmidium cellare</name>
    <name type="common">Wine cellar mold</name>
    <name type="synonym">Racodium cellare</name>
    <dbReference type="NCBI Taxonomy" id="395010"/>
    <lineage>
        <taxon>Eukaryota</taxon>
        <taxon>Fungi</taxon>
        <taxon>Dikarya</taxon>
        <taxon>Ascomycota</taxon>
        <taxon>Pezizomycotina</taxon>
        <taxon>Dothideomycetes</taxon>
        <taxon>Dothideomycetidae</taxon>
        <taxon>Mycosphaerellales</taxon>
        <taxon>Mycosphaerellaceae</taxon>
        <taxon>Zasmidium</taxon>
    </lineage>
</organism>
<dbReference type="EMBL" id="JAXOVC010000009">
    <property type="protein sequence ID" value="KAK4497166.1"/>
    <property type="molecule type" value="Genomic_DNA"/>
</dbReference>
<keyword evidence="2" id="KW-1185">Reference proteome</keyword>